<feature type="region of interest" description="Disordered" evidence="4">
    <location>
        <begin position="1"/>
        <end position="24"/>
    </location>
</feature>
<proteinExistence type="predicted"/>
<evidence type="ECO:0000256" key="1">
    <source>
        <dbReference type="ARBA" id="ARBA00023015"/>
    </source>
</evidence>
<reference evidence="6" key="1">
    <citation type="journal article" date="2014" name="Int. J. Syst. Evol. Microbiol.">
        <title>Complete genome sequence of Corynebacterium casei LMG S-19264T (=DSM 44701T), isolated from a smear-ripened cheese.</title>
        <authorList>
            <consortium name="US DOE Joint Genome Institute (JGI-PGF)"/>
            <person name="Walter F."/>
            <person name="Albersmeier A."/>
            <person name="Kalinowski J."/>
            <person name="Ruckert C."/>
        </authorList>
    </citation>
    <scope>NUCLEOTIDE SEQUENCE</scope>
    <source>
        <strain evidence="6">JCM 3035</strain>
    </source>
</reference>
<dbReference type="InterPro" id="IPR020449">
    <property type="entry name" value="Tscrpt_reg_AraC-type_HTH"/>
</dbReference>
<keyword evidence="3" id="KW-0804">Transcription</keyword>
<dbReference type="AlphaFoldDB" id="A0A917VCG5"/>
<dbReference type="PRINTS" id="PR00032">
    <property type="entry name" value="HTHARAC"/>
</dbReference>
<dbReference type="SMART" id="SM00342">
    <property type="entry name" value="HTH_ARAC"/>
    <property type="match status" value="1"/>
</dbReference>
<dbReference type="InterPro" id="IPR050204">
    <property type="entry name" value="AraC_XylS_family_regulators"/>
</dbReference>
<gene>
    <name evidence="6" type="ORF">GCM10010094_24190</name>
</gene>
<organism evidence="6 7">
    <name type="scientific">Streptomyces flaveus</name>
    <dbReference type="NCBI Taxonomy" id="66370"/>
    <lineage>
        <taxon>Bacteria</taxon>
        <taxon>Bacillati</taxon>
        <taxon>Actinomycetota</taxon>
        <taxon>Actinomycetes</taxon>
        <taxon>Kitasatosporales</taxon>
        <taxon>Streptomycetaceae</taxon>
        <taxon>Streptomyces</taxon>
        <taxon>Streptomyces aurantiacus group</taxon>
    </lineage>
</organism>
<dbReference type="Pfam" id="PF14525">
    <property type="entry name" value="AraC_binding_2"/>
    <property type="match status" value="1"/>
</dbReference>
<feature type="domain" description="HTH araC/xylS-type" evidence="5">
    <location>
        <begin position="238"/>
        <end position="340"/>
    </location>
</feature>
<keyword evidence="2" id="KW-0238">DNA-binding</keyword>
<dbReference type="EMBL" id="BMPQ01000005">
    <property type="protein sequence ID" value="GGK62659.1"/>
    <property type="molecule type" value="Genomic_DNA"/>
</dbReference>
<sequence length="343" mass="37008">MSDMTGSARSPVPERTATAERSFSTVGLDGGDQWDYWNEVTRTAFVAMLAAGVPAPATAARTAGFDARAVARETGGLRLSTVSADPHEAARTPALVRRAEGEDFFLTLICEGSGTVRQDDRSGAMGPGDFTLVDSARPYVFRFEERFRSVVLQIPRGMLTSRCATAERITAVPFRATGGPGAFVSPVLRALAEEGRALDEGLAHSVTANVLDLLAAVYDAHADSAGAAGSAVHRRDLRRAMEYLDERLHDPGLTLLAAGHALGFSLRYLHQLFQEAGTTPRTWLYDRRLDRARTMLLRPPGQDAPTIADIALRVGFKDPSHFSRAFKARYGTSPANFRTSPGS</sequence>
<evidence type="ECO:0000313" key="6">
    <source>
        <dbReference type="EMBL" id="GGK62659.1"/>
    </source>
</evidence>
<dbReference type="GO" id="GO:0043565">
    <property type="term" value="F:sequence-specific DNA binding"/>
    <property type="evidence" value="ECO:0007669"/>
    <property type="project" value="InterPro"/>
</dbReference>
<comment type="caution">
    <text evidence="6">The sequence shown here is derived from an EMBL/GenBank/DDBJ whole genome shotgun (WGS) entry which is preliminary data.</text>
</comment>
<dbReference type="Pfam" id="PF12833">
    <property type="entry name" value="HTH_18"/>
    <property type="match status" value="1"/>
</dbReference>
<evidence type="ECO:0000256" key="2">
    <source>
        <dbReference type="ARBA" id="ARBA00023125"/>
    </source>
</evidence>
<dbReference type="PANTHER" id="PTHR46796:SF6">
    <property type="entry name" value="ARAC SUBFAMILY"/>
    <property type="match status" value="1"/>
</dbReference>
<keyword evidence="1" id="KW-0805">Transcription regulation</keyword>
<dbReference type="SUPFAM" id="SSF46689">
    <property type="entry name" value="Homeodomain-like"/>
    <property type="match status" value="1"/>
</dbReference>
<dbReference type="PROSITE" id="PS01124">
    <property type="entry name" value="HTH_ARAC_FAMILY_2"/>
    <property type="match status" value="1"/>
</dbReference>
<evidence type="ECO:0000256" key="3">
    <source>
        <dbReference type="ARBA" id="ARBA00023163"/>
    </source>
</evidence>
<dbReference type="InterPro" id="IPR018060">
    <property type="entry name" value="HTH_AraC"/>
</dbReference>
<dbReference type="Proteomes" id="UP000637788">
    <property type="component" value="Unassembled WGS sequence"/>
</dbReference>
<protein>
    <submittedName>
        <fullName evidence="6">Transcriptional regulator</fullName>
    </submittedName>
</protein>
<name>A0A917VCG5_9ACTN</name>
<reference evidence="6" key="2">
    <citation type="submission" date="2020-09" db="EMBL/GenBank/DDBJ databases">
        <authorList>
            <person name="Sun Q."/>
            <person name="Ohkuma M."/>
        </authorList>
    </citation>
    <scope>NUCLEOTIDE SEQUENCE</scope>
    <source>
        <strain evidence="6">JCM 3035</strain>
    </source>
</reference>
<dbReference type="GO" id="GO:0003700">
    <property type="term" value="F:DNA-binding transcription factor activity"/>
    <property type="evidence" value="ECO:0007669"/>
    <property type="project" value="InterPro"/>
</dbReference>
<keyword evidence="7" id="KW-1185">Reference proteome</keyword>
<evidence type="ECO:0000259" key="5">
    <source>
        <dbReference type="PROSITE" id="PS01124"/>
    </source>
</evidence>
<accession>A0A917VCG5</accession>
<evidence type="ECO:0000313" key="7">
    <source>
        <dbReference type="Proteomes" id="UP000637788"/>
    </source>
</evidence>
<dbReference type="InterPro" id="IPR009057">
    <property type="entry name" value="Homeodomain-like_sf"/>
</dbReference>
<dbReference type="InterPro" id="IPR035418">
    <property type="entry name" value="AraC-bd_2"/>
</dbReference>
<dbReference type="Gene3D" id="1.10.10.60">
    <property type="entry name" value="Homeodomain-like"/>
    <property type="match status" value="1"/>
</dbReference>
<evidence type="ECO:0000256" key="4">
    <source>
        <dbReference type="SAM" id="MobiDB-lite"/>
    </source>
</evidence>
<dbReference type="PANTHER" id="PTHR46796">
    <property type="entry name" value="HTH-TYPE TRANSCRIPTIONAL ACTIVATOR RHAS-RELATED"/>
    <property type="match status" value="1"/>
</dbReference>